<dbReference type="Proteomes" id="UP000288623">
    <property type="component" value="Unassembled WGS sequence"/>
</dbReference>
<dbReference type="PANTHER" id="PTHR46066:SF2">
    <property type="entry name" value="CHITINASE DOMAIN-CONTAINING PROTEIN 1"/>
    <property type="match status" value="1"/>
</dbReference>
<dbReference type="PANTHER" id="PTHR46066">
    <property type="entry name" value="CHITINASE DOMAIN-CONTAINING PROTEIN 1 FAMILY MEMBER"/>
    <property type="match status" value="1"/>
</dbReference>
<accession>A0A433RPS3</accession>
<evidence type="ECO:0000259" key="1">
    <source>
        <dbReference type="Pfam" id="PF00704"/>
    </source>
</evidence>
<sequence>MKKLFVATLIIIMLLGFYLYSQNKATKSTASSSMWLVDWQPEAGLQDAQKLGDALGSVSLFGIYYNKEHTSFLPASSKKLIMDSKHLHAKRYLTVVNDQIQGKKKLKSIAVINSILDNPKRHQQQLIHLTKQAQVDGLELDYENIPADKEAQYLQFIKDLQQQLDDEEIALRVVIEPTFKAPLPANTQFIIMAYNLHGPHNDAGPKANFEFLDTLAKRFPNDAKNITIAFSLGGFLFTQDGVKSLTDKEIAALDTSKAKRDSASAAMSFTNEDGSEVWYSDTETLKQWRDYMQKKNYTYFAYWRAGGIAEKTLTMLKDD</sequence>
<keyword evidence="3" id="KW-1185">Reference proteome</keyword>
<dbReference type="EMBL" id="JTFC01000042">
    <property type="protein sequence ID" value="RUS52409.1"/>
    <property type="molecule type" value="Genomic_DNA"/>
</dbReference>
<dbReference type="Gene3D" id="3.10.50.10">
    <property type="match status" value="1"/>
</dbReference>
<dbReference type="InterPro" id="IPR029070">
    <property type="entry name" value="Chitinase_insertion_sf"/>
</dbReference>
<dbReference type="GO" id="GO:0005975">
    <property type="term" value="P:carbohydrate metabolic process"/>
    <property type="evidence" value="ECO:0007669"/>
    <property type="project" value="InterPro"/>
</dbReference>
<dbReference type="Pfam" id="PF00704">
    <property type="entry name" value="Glyco_hydro_18"/>
    <property type="match status" value="1"/>
</dbReference>
<gene>
    <name evidence="2" type="ORF">QI30_16695</name>
</gene>
<name>A0A433RPS3_9BACL</name>
<dbReference type="InterPro" id="IPR001223">
    <property type="entry name" value="Glyco_hydro18_cat"/>
</dbReference>
<protein>
    <recommendedName>
        <fullName evidence="1">GH18 domain-containing protein</fullName>
    </recommendedName>
</protein>
<dbReference type="RefSeq" id="WP_126991736.1">
    <property type="nucleotide sequence ID" value="NZ_JTFC01000042.1"/>
</dbReference>
<dbReference type="AlphaFoldDB" id="A0A433RPS3"/>
<proteinExistence type="predicted"/>
<evidence type="ECO:0000313" key="2">
    <source>
        <dbReference type="EMBL" id="RUS52409.1"/>
    </source>
</evidence>
<dbReference type="OrthoDB" id="6386941at2"/>
<dbReference type="InterPro" id="IPR017853">
    <property type="entry name" value="GH"/>
</dbReference>
<feature type="domain" description="GH18" evidence="1">
    <location>
        <begin position="120"/>
        <end position="305"/>
    </location>
</feature>
<dbReference type="Gene3D" id="3.20.20.80">
    <property type="entry name" value="Glycosidases"/>
    <property type="match status" value="1"/>
</dbReference>
<evidence type="ECO:0000313" key="3">
    <source>
        <dbReference type="Proteomes" id="UP000288623"/>
    </source>
</evidence>
<organism evidence="2 3">
    <name type="scientific">Candidatus Kurthia intestinigallinarum</name>
    <dbReference type="NCBI Taxonomy" id="1562256"/>
    <lineage>
        <taxon>Bacteria</taxon>
        <taxon>Bacillati</taxon>
        <taxon>Bacillota</taxon>
        <taxon>Bacilli</taxon>
        <taxon>Bacillales</taxon>
        <taxon>Caryophanaceae</taxon>
        <taxon>Kurthia</taxon>
    </lineage>
</organism>
<reference evidence="2 3" key="1">
    <citation type="submission" date="2014-11" db="EMBL/GenBank/DDBJ databases">
        <title>Genome sequence and analysis of novel Kurthia sp.</title>
        <authorList>
            <person name="Lawson J.N."/>
            <person name="Gonzalez J.E."/>
            <person name="Rinauldi L."/>
            <person name="Xuan Z."/>
            <person name="Firman A."/>
            <person name="Shaddox L."/>
            <person name="Trudeau A."/>
            <person name="Shah S."/>
            <person name="Reiman D."/>
        </authorList>
    </citation>
    <scope>NUCLEOTIDE SEQUENCE [LARGE SCALE GENOMIC DNA]</scope>
    <source>
        <strain evidence="2 3">3B1D</strain>
    </source>
</reference>
<comment type="caution">
    <text evidence="2">The sequence shown here is derived from an EMBL/GenBank/DDBJ whole genome shotgun (WGS) entry which is preliminary data.</text>
</comment>
<dbReference type="SUPFAM" id="SSF51445">
    <property type="entry name" value="(Trans)glycosidases"/>
    <property type="match status" value="1"/>
</dbReference>